<dbReference type="Proteomes" id="UP000288805">
    <property type="component" value="Unassembled WGS sequence"/>
</dbReference>
<proteinExistence type="predicted"/>
<sequence length="172" mass="19853">MLKVLETTAQSEKMTTGYNGGQPKDIGQAHLSFVQPIEERSLKQGKFNQEEIEKLRTLLRTLRNLCGPHHRYFQNLRKIIRLAKERNGLYYLETPSKSEVFDAFVINPTDLPKVSDPISIPSFEPESSIELALENQMIGKAYSRKKATVPRLIRVQKSKPTFRNEEGNERMY</sequence>
<dbReference type="EMBL" id="QGNW01000011">
    <property type="protein sequence ID" value="RVX18483.1"/>
    <property type="molecule type" value="Genomic_DNA"/>
</dbReference>
<evidence type="ECO:0000313" key="2">
    <source>
        <dbReference type="Proteomes" id="UP000288805"/>
    </source>
</evidence>
<organism evidence="1 2">
    <name type="scientific">Vitis vinifera</name>
    <name type="common">Grape</name>
    <dbReference type="NCBI Taxonomy" id="29760"/>
    <lineage>
        <taxon>Eukaryota</taxon>
        <taxon>Viridiplantae</taxon>
        <taxon>Streptophyta</taxon>
        <taxon>Embryophyta</taxon>
        <taxon>Tracheophyta</taxon>
        <taxon>Spermatophyta</taxon>
        <taxon>Magnoliopsida</taxon>
        <taxon>eudicotyledons</taxon>
        <taxon>Gunneridae</taxon>
        <taxon>Pentapetalae</taxon>
        <taxon>rosids</taxon>
        <taxon>Vitales</taxon>
        <taxon>Vitaceae</taxon>
        <taxon>Viteae</taxon>
        <taxon>Vitis</taxon>
    </lineage>
</organism>
<name>A0A438KBA6_VITVI</name>
<comment type="caution">
    <text evidence="1">The sequence shown here is derived from an EMBL/GenBank/DDBJ whole genome shotgun (WGS) entry which is preliminary data.</text>
</comment>
<accession>A0A438KBA6</accession>
<protein>
    <submittedName>
        <fullName evidence="1">Uncharacterized protein</fullName>
    </submittedName>
</protein>
<reference evidence="1 2" key="1">
    <citation type="journal article" date="2018" name="PLoS Genet.">
        <title>Population sequencing reveals clonal diversity and ancestral inbreeding in the grapevine cultivar Chardonnay.</title>
        <authorList>
            <person name="Roach M.J."/>
            <person name="Johnson D.L."/>
            <person name="Bohlmann J."/>
            <person name="van Vuuren H.J."/>
            <person name="Jones S.J."/>
            <person name="Pretorius I.S."/>
            <person name="Schmidt S.A."/>
            <person name="Borneman A.R."/>
        </authorList>
    </citation>
    <scope>NUCLEOTIDE SEQUENCE [LARGE SCALE GENOMIC DNA]</scope>
    <source>
        <strain evidence="2">cv. Chardonnay</strain>
        <tissue evidence="1">Leaf</tissue>
    </source>
</reference>
<dbReference type="AlphaFoldDB" id="A0A438KBA6"/>
<evidence type="ECO:0000313" key="1">
    <source>
        <dbReference type="EMBL" id="RVX18483.1"/>
    </source>
</evidence>
<gene>
    <name evidence="1" type="ORF">CK203_006663</name>
</gene>